<proteinExistence type="predicted"/>
<feature type="compositionally biased region" description="Basic and acidic residues" evidence="1">
    <location>
        <begin position="89"/>
        <end position="106"/>
    </location>
</feature>
<dbReference type="RefSeq" id="WP_289269063.1">
    <property type="nucleotide sequence ID" value="NZ_OX365700.1"/>
</dbReference>
<accession>A0AA86N0L3</accession>
<keyword evidence="3" id="KW-1185">Reference proteome</keyword>
<feature type="compositionally biased region" description="Polar residues" evidence="1">
    <location>
        <begin position="107"/>
        <end position="120"/>
    </location>
</feature>
<name>A0AA86N0L3_9BACT</name>
<sequence length="120" mass="13513">MQELLIYLKARIEWCQQQGRAATNVQEKQGWWAEEAGLVDALRGRPSPSSSPESFGEHVARYQLGLQEGLAIMRLIEPSANRKAAYEVYDEHRHDNQDKHNKDGSEQGRSAQPSGFMASS</sequence>
<dbReference type="KEGG" id="nti:DNFV4_02761"/>
<evidence type="ECO:0000256" key="1">
    <source>
        <dbReference type="SAM" id="MobiDB-lite"/>
    </source>
</evidence>
<protein>
    <submittedName>
        <fullName evidence="2">Uncharacterized protein</fullName>
    </submittedName>
</protein>
<dbReference type="AlphaFoldDB" id="A0AA86N0L3"/>
<dbReference type="EMBL" id="OX365700">
    <property type="protein sequence ID" value="CAI4032331.1"/>
    <property type="molecule type" value="Genomic_DNA"/>
</dbReference>
<evidence type="ECO:0000313" key="3">
    <source>
        <dbReference type="Proteomes" id="UP001179121"/>
    </source>
</evidence>
<feature type="region of interest" description="Disordered" evidence="1">
    <location>
        <begin position="86"/>
        <end position="120"/>
    </location>
</feature>
<organism evidence="2 3">
    <name type="scientific">Nitrospira tepida</name>
    <dbReference type="NCBI Taxonomy" id="2973512"/>
    <lineage>
        <taxon>Bacteria</taxon>
        <taxon>Pseudomonadati</taxon>
        <taxon>Nitrospirota</taxon>
        <taxon>Nitrospiria</taxon>
        <taxon>Nitrospirales</taxon>
        <taxon>Nitrospiraceae</taxon>
        <taxon>Nitrospira</taxon>
    </lineage>
</organism>
<gene>
    <name evidence="2" type="ORF">DNFV4_02761</name>
</gene>
<dbReference type="Proteomes" id="UP001179121">
    <property type="component" value="Chromosome"/>
</dbReference>
<reference evidence="2" key="1">
    <citation type="submission" date="2022-10" db="EMBL/GenBank/DDBJ databases">
        <authorList>
            <person name="Koch H."/>
        </authorList>
    </citation>
    <scope>NUCLEOTIDE SEQUENCE</scope>
    <source>
        <strain evidence="2">DNF</strain>
    </source>
</reference>
<evidence type="ECO:0000313" key="2">
    <source>
        <dbReference type="EMBL" id="CAI4032331.1"/>
    </source>
</evidence>